<dbReference type="Proteomes" id="UP000625283">
    <property type="component" value="Unassembled WGS sequence"/>
</dbReference>
<proteinExistence type="predicted"/>
<keyword evidence="1" id="KW-0472">Membrane</keyword>
<keyword evidence="1" id="KW-0812">Transmembrane</keyword>
<dbReference type="Pfam" id="PF04773">
    <property type="entry name" value="FecR"/>
    <property type="match status" value="1"/>
</dbReference>
<protein>
    <submittedName>
        <fullName evidence="4">FecR domain-containing protein</fullName>
    </submittedName>
</protein>
<dbReference type="Gene3D" id="2.60.120.1440">
    <property type="match status" value="1"/>
</dbReference>
<dbReference type="Gene3D" id="3.55.50.30">
    <property type="match status" value="1"/>
</dbReference>
<keyword evidence="5" id="KW-1185">Reference proteome</keyword>
<reference evidence="4 5" key="1">
    <citation type="submission" date="2021-01" db="EMBL/GenBank/DDBJ databases">
        <title>C459-1 draft genome sequence.</title>
        <authorList>
            <person name="Zhang X.-F."/>
        </authorList>
    </citation>
    <scope>NUCLEOTIDE SEQUENCE [LARGE SCALE GENOMIC DNA]</scope>
    <source>
        <strain evidence="5">C459-1</strain>
    </source>
</reference>
<comment type="caution">
    <text evidence="4">The sequence shown here is derived from an EMBL/GenBank/DDBJ whole genome shotgun (WGS) entry which is preliminary data.</text>
</comment>
<gene>
    <name evidence="4" type="ORF">JKG61_20770</name>
</gene>
<dbReference type="InterPro" id="IPR006860">
    <property type="entry name" value="FecR"/>
</dbReference>
<feature type="domain" description="Protein FecR C-terminal" evidence="3">
    <location>
        <begin position="325"/>
        <end position="387"/>
    </location>
</feature>
<evidence type="ECO:0000259" key="3">
    <source>
        <dbReference type="Pfam" id="PF16344"/>
    </source>
</evidence>
<name>A0ABS1RB08_9SPHI</name>
<keyword evidence="1" id="KW-1133">Transmembrane helix</keyword>
<evidence type="ECO:0000259" key="2">
    <source>
        <dbReference type="Pfam" id="PF04773"/>
    </source>
</evidence>
<dbReference type="PANTHER" id="PTHR30273:SF2">
    <property type="entry name" value="PROTEIN FECR"/>
    <property type="match status" value="1"/>
</dbReference>
<feature type="domain" description="FecR protein" evidence="2">
    <location>
        <begin position="187"/>
        <end position="275"/>
    </location>
</feature>
<accession>A0ABS1RB08</accession>
<dbReference type="Pfam" id="PF16344">
    <property type="entry name" value="FecR_C"/>
    <property type="match status" value="1"/>
</dbReference>
<organism evidence="4 5">
    <name type="scientific">Sphingobacterium faecale</name>
    <dbReference type="NCBI Taxonomy" id="2803775"/>
    <lineage>
        <taxon>Bacteria</taxon>
        <taxon>Pseudomonadati</taxon>
        <taxon>Bacteroidota</taxon>
        <taxon>Sphingobacteriia</taxon>
        <taxon>Sphingobacteriales</taxon>
        <taxon>Sphingobacteriaceae</taxon>
        <taxon>Sphingobacterium</taxon>
    </lineage>
</organism>
<dbReference type="PANTHER" id="PTHR30273">
    <property type="entry name" value="PERIPLASMIC SIGNAL SENSOR AND SIGMA FACTOR ACTIVATOR FECR-RELATED"/>
    <property type="match status" value="1"/>
</dbReference>
<evidence type="ECO:0000256" key="1">
    <source>
        <dbReference type="SAM" id="Phobius"/>
    </source>
</evidence>
<feature type="transmembrane region" description="Helical" evidence="1">
    <location>
        <begin position="81"/>
        <end position="103"/>
    </location>
</feature>
<dbReference type="RefSeq" id="WP_202104931.1">
    <property type="nucleotide sequence ID" value="NZ_JAERTY010000013.1"/>
</dbReference>
<dbReference type="InterPro" id="IPR032508">
    <property type="entry name" value="FecR_C"/>
</dbReference>
<sequence length="397" mass="44589">MRQEDRFELLLQSYLADELSVEEIDEFFTYVEETSYQLRLQAAIDASFLQPDSNGPSLSVNRLRSIENQILGRTTRRLPSLSWRIAAACIILALSGLTVWKVFFTSTALNDPYEVVYQRGEQITAPSDQQAYITLADGRSVILDSLSIDPSLGSDLRRTAEGVRYDVSEEGLNPITYNTLTNPRGSKIVQLVLSDGTKVWLNAGSSLRYPTRFALGDRSVYLEGEGYFDVQHDQKRPFFVKHSTLEVQVLGTQFNMSVYKDDSQHKVALLEGSVKLQATHAQGQGHISPVLLSPGTAASIRRGDQKFALSQVSLGQIGAWKDGRFDFEGVELKDAMRQIARWYDIDVHYEGTLPQLVLSGDIDRTTSLKSFLMILRSLGLSLRFENRVLTIYNENQS</sequence>
<evidence type="ECO:0000313" key="5">
    <source>
        <dbReference type="Proteomes" id="UP000625283"/>
    </source>
</evidence>
<dbReference type="EMBL" id="JAERTY010000013">
    <property type="protein sequence ID" value="MBL1411202.1"/>
    <property type="molecule type" value="Genomic_DNA"/>
</dbReference>
<dbReference type="InterPro" id="IPR012373">
    <property type="entry name" value="Ferrdict_sens_TM"/>
</dbReference>
<evidence type="ECO:0000313" key="4">
    <source>
        <dbReference type="EMBL" id="MBL1411202.1"/>
    </source>
</evidence>